<proteinExistence type="predicted"/>
<comment type="caution">
    <text evidence="2">The sequence shown here is derived from an EMBL/GenBank/DDBJ whole genome shotgun (WGS) entry which is preliminary data.</text>
</comment>
<feature type="non-terminal residue" evidence="2">
    <location>
        <position position="1"/>
    </location>
</feature>
<dbReference type="PANTHER" id="PTHR35617">
    <property type="entry name" value="PHAGE_INTEGRASE DOMAIN-CONTAINING PROTEIN"/>
    <property type="match status" value="1"/>
</dbReference>
<evidence type="ECO:0000256" key="1">
    <source>
        <dbReference type="ARBA" id="ARBA00023125"/>
    </source>
</evidence>
<dbReference type="EMBL" id="CALNXK010000019">
    <property type="protein sequence ID" value="CAH3106824.1"/>
    <property type="molecule type" value="Genomic_DNA"/>
</dbReference>
<keyword evidence="3" id="KW-1185">Reference proteome</keyword>
<dbReference type="InterPro" id="IPR010998">
    <property type="entry name" value="Integrase_recombinase_N"/>
</dbReference>
<feature type="non-terminal residue" evidence="2">
    <location>
        <position position="218"/>
    </location>
</feature>
<keyword evidence="1" id="KW-0238">DNA-binding</keyword>
<dbReference type="Gene3D" id="1.10.150.130">
    <property type="match status" value="1"/>
</dbReference>
<name>A0ABN8NEU6_9CNID</name>
<dbReference type="PANTHER" id="PTHR35617:SF3">
    <property type="entry name" value="CORE-BINDING (CB) DOMAIN-CONTAINING PROTEIN"/>
    <property type="match status" value="1"/>
</dbReference>
<organism evidence="2 3">
    <name type="scientific">Porites lobata</name>
    <dbReference type="NCBI Taxonomy" id="104759"/>
    <lineage>
        <taxon>Eukaryota</taxon>
        <taxon>Metazoa</taxon>
        <taxon>Cnidaria</taxon>
        <taxon>Anthozoa</taxon>
        <taxon>Hexacorallia</taxon>
        <taxon>Scleractinia</taxon>
        <taxon>Fungiina</taxon>
        <taxon>Poritidae</taxon>
        <taxon>Porites</taxon>
    </lineage>
</organism>
<evidence type="ECO:0000313" key="3">
    <source>
        <dbReference type="Proteomes" id="UP001159405"/>
    </source>
</evidence>
<sequence>YHTYLERWRQYCDDKDIDLFQPRVHNGVEFLVSLYKASLGYNAVNTARSALSSLLILENNKKFGDQPLIVRCMKAIFELKPSLPKYNGIWDVRVVLDYLKTFGASSALPLKELTLKLTMLLCLTTNQRGQTIHKFDINYIQDLNDRYRISVYEKLKQTKPDRHLEPIELLAFPEDKELCVVQHLREYINRTDPLRKDHSQLLLSYVKPLRPVARDTVS</sequence>
<accession>A0ABN8NEU6</accession>
<dbReference type="Proteomes" id="UP001159405">
    <property type="component" value="Unassembled WGS sequence"/>
</dbReference>
<evidence type="ECO:0000313" key="2">
    <source>
        <dbReference type="EMBL" id="CAH3106824.1"/>
    </source>
</evidence>
<protein>
    <submittedName>
        <fullName evidence="2">Uncharacterized protein</fullName>
    </submittedName>
</protein>
<reference evidence="2 3" key="1">
    <citation type="submission" date="2022-05" db="EMBL/GenBank/DDBJ databases">
        <authorList>
            <consortium name="Genoscope - CEA"/>
            <person name="William W."/>
        </authorList>
    </citation>
    <scope>NUCLEOTIDE SEQUENCE [LARGE SCALE GENOMIC DNA]</scope>
</reference>
<gene>
    <name evidence="2" type="ORF">PLOB_00014970</name>
</gene>